<name>M0MKQ7_9EURY</name>
<dbReference type="PATRIC" id="fig|1227455.4.peg.935"/>
<keyword evidence="2" id="KW-1185">Reference proteome</keyword>
<comment type="caution">
    <text evidence="1">The sequence shown here is derived from an EMBL/GenBank/DDBJ whole genome shotgun (WGS) entry which is preliminary data.</text>
</comment>
<dbReference type="InterPro" id="IPR050141">
    <property type="entry name" value="GCL_type2/YbdK_subfam"/>
</dbReference>
<sequence>MKIGIEAEYWVIDASGALCDGRALTIHDNVEPEFVAPLIEVHTPPLERVDELRRSFGTTLRTVLDAAAADGKRLVPLGTPLASVASPPVTDRGRLLERIYGAGLAPATQCAGTHVHFDLDDATRQLTLLTALDPALALVSSSPWYAGHPRGNSSRAHAYRSLCGEAFVPLRGLWSYPSDLPEWERRVETSYDRFRTLAAERGVTENELATHFRPDDAIVAPVRLRRCPPTVEWRAPDTALPSETLRLVGDVARLVRRAADEPVEIGEPSVEPGRIVVPPFADLERLSQAAIEHGLGSSAVREYLKRMGIDTETYRPIATEIGHDAPVTRADARRIRLTYAERLERDVAVLTARSAIEGASKQRALVDGGWNTDTSTGKLP</sequence>
<evidence type="ECO:0000313" key="1">
    <source>
        <dbReference type="EMBL" id="EMA46282.1"/>
    </source>
</evidence>
<dbReference type="PANTHER" id="PTHR36510:SF1">
    <property type="entry name" value="GLUTAMATE--CYSTEINE LIGASE 2-RELATED"/>
    <property type="match status" value="1"/>
</dbReference>
<dbReference type="InterPro" id="IPR006336">
    <property type="entry name" value="GCS2"/>
</dbReference>
<dbReference type="Gene3D" id="3.30.590.20">
    <property type="match status" value="1"/>
</dbReference>
<protein>
    <submittedName>
        <fullName evidence="1">Glutamate--cysteine ligase GCS2</fullName>
    </submittedName>
</protein>
<proteinExistence type="predicted"/>
<dbReference type="STRING" id="1227455.C449_04595"/>
<gene>
    <name evidence="1" type="ORF">C449_04595</name>
</gene>
<accession>M0MKQ7</accession>
<dbReference type="EMBL" id="AOMD01000014">
    <property type="protein sequence ID" value="EMA46282.1"/>
    <property type="molecule type" value="Genomic_DNA"/>
</dbReference>
<dbReference type="SUPFAM" id="SSF55931">
    <property type="entry name" value="Glutamine synthetase/guanido kinase"/>
    <property type="match status" value="1"/>
</dbReference>
<dbReference type="InterPro" id="IPR014746">
    <property type="entry name" value="Gln_synth/guanido_kin_cat_dom"/>
</dbReference>
<dbReference type="InParanoid" id="M0MKQ7"/>
<organism evidence="1 2">
    <name type="scientific">Halococcus saccharolyticus DSM 5350</name>
    <dbReference type="NCBI Taxonomy" id="1227455"/>
    <lineage>
        <taxon>Archaea</taxon>
        <taxon>Methanobacteriati</taxon>
        <taxon>Methanobacteriota</taxon>
        <taxon>Stenosarchaea group</taxon>
        <taxon>Halobacteria</taxon>
        <taxon>Halobacteriales</taxon>
        <taxon>Halococcaceae</taxon>
        <taxon>Halococcus</taxon>
    </lineage>
</organism>
<dbReference type="RefSeq" id="WP_006076774.1">
    <property type="nucleotide sequence ID" value="NZ_AOMD01000014.1"/>
</dbReference>
<evidence type="ECO:0000313" key="2">
    <source>
        <dbReference type="Proteomes" id="UP000011669"/>
    </source>
</evidence>
<dbReference type="Pfam" id="PF04107">
    <property type="entry name" value="GCS2"/>
    <property type="match status" value="1"/>
</dbReference>
<dbReference type="OrthoDB" id="156252at2157"/>
<dbReference type="GO" id="GO:0004357">
    <property type="term" value="F:glutamate-cysteine ligase activity"/>
    <property type="evidence" value="ECO:0007669"/>
    <property type="project" value="InterPro"/>
</dbReference>
<dbReference type="GO" id="GO:0042398">
    <property type="term" value="P:modified amino acid biosynthetic process"/>
    <property type="evidence" value="ECO:0007669"/>
    <property type="project" value="InterPro"/>
</dbReference>
<dbReference type="Proteomes" id="UP000011669">
    <property type="component" value="Unassembled WGS sequence"/>
</dbReference>
<keyword evidence="1" id="KW-0436">Ligase</keyword>
<dbReference type="PANTHER" id="PTHR36510">
    <property type="entry name" value="GLUTAMATE--CYSTEINE LIGASE 2-RELATED"/>
    <property type="match status" value="1"/>
</dbReference>
<dbReference type="AlphaFoldDB" id="M0MKQ7"/>
<reference evidence="1 2" key="1">
    <citation type="journal article" date="2014" name="PLoS Genet.">
        <title>Phylogenetically driven sequencing of extremely halophilic archaea reveals strategies for static and dynamic osmo-response.</title>
        <authorList>
            <person name="Becker E.A."/>
            <person name="Seitzer P.M."/>
            <person name="Tritt A."/>
            <person name="Larsen D."/>
            <person name="Krusor M."/>
            <person name="Yao A.I."/>
            <person name="Wu D."/>
            <person name="Madern D."/>
            <person name="Eisen J.A."/>
            <person name="Darling A.E."/>
            <person name="Facciotti M.T."/>
        </authorList>
    </citation>
    <scope>NUCLEOTIDE SEQUENCE [LARGE SCALE GENOMIC DNA]</scope>
    <source>
        <strain evidence="1 2">DSM 5350</strain>
    </source>
</reference>